<evidence type="ECO:0000256" key="1">
    <source>
        <dbReference type="ARBA" id="ARBA00023125"/>
    </source>
</evidence>
<sequence length="481" mass="53550">MDLDMESKCCGVYPDGFGDSFGAAESNPLNGGDRSIDDFDKLIQHEEFQKILNLAAKIKAVRLELNGACHPSFGEIDNDCPKITKIVRKTLTGKQNDVIVRGSYPVTDSLVDDTMVALETELERCIELSKRPINKKKGKLEPIAVKYSKRQTDILTDWMIEHRHHPFPTAKEIEQLCKATDLSYSQVVNWTTNVRKRNLKATIEGKKPHHFLDFLFLAEHRDKSGEDTKLGNTGKGKPRAAKKRPAPKTPEKPKRARTARSSKRIALQSKKSSVPFPTMPQINAVSPPNPHYTPPPFGFNASMSPAPINVPFGCNIVTPLPPPLQIMRFPGSHHFAAPWPIPIHHAVPPPPSNVSGSDNEMKDMELEETVGKGPSTKLNMDWGLDESTLMREDIISPRGEKATVWVVDALLEPSYGDPLKKSFVEKVRSSFEEADGTKRPSLTLEHIDSVVQTQGMGSENLEDLLNSPMEEVDESRFVVDI</sequence>
<gene>
    <name evidence="7" type="ORF">LDAN0321_LOCUS14989</name>
</gene>
<reference evidence="7" key="1">
    <citation type="submission" date="2021-01" db="EMBL/GenBank/DDBJ databases">
        <authorList>
            <person name="Corre E."/>
            <person name="Pelletier E."/>
            <person name="Niang G."/>
            <person name="Scheremetjew M."/>
            <person name="Finn R."/>
            <person name="Kale V."/>
            <person name="Holt S."/>
            <person name="Cochrane G."/>
            <person name="Meng A."/>
            <person name="Brown T."/>
            <person name="Cohen L."/>
        </authorList>
    </citation>
    <scope>NUCLEOTIDE SEQUENCE</scope>
    <source>
        <strain evidence="7">B650</strain>
    </source>
</reference>
<accession>A0A7S2PF32</accession>
<dbReference type="PANTHER" id="PTHR11850">
    <property type="entry name" value="HOMEOBOX PROTEIN TRANSCRIPTION FACTORS"/>
    <property type="match status" value="1"/>
</dbReference>
<evidence type="ECO:0000259" key="6">
    <source>
        <dbReference type="PROSITE" id="PS50071"/>
    </source>
</evidence>
<dbReference type="GO" id="GO:0006355">
    <property type="term" value="P:regulation of DNA-templated transcription"/>
    <property type="evidence" value="ECO:0007669"/>
    <property type="project" value="InterPro"/>
</dbReference>
<feature type="compositionally biased region" description="Basic residues" evidence="5">
    <location>
        <begin position="236"/>
        <end position="246"/>
    </location>
</feature>
<dbReference type="GO" id="GO:0003677">
    <property type="term" value="F:DNA binding"/>
    <property type="evidence" value="ECO:0007669"/>
    <property type="project" value="UniProtKB-UniRule"/>
</dbReference>
<keyword evidence="2 4" id="KW-0371">Homeobox</keyword>
<dbReference type="EMBL" id="HBGY01024012">
    <property type="protein sequence ID" value="CAD9595871.1"/>
    <property type="molecule type" value="Transcribed_RNA"/>
</dbReference>
<dbReference type="InterPro" id="IPR050224">
    <property type="entry name" value="TALE_homeobox"/>
</dbReference>
<evidence type="ECO:0000256" key="5">
    <source>
        <dbReference type="SAM" id="MobiDB-lite"/>
    </source>
</evidence>
<protein>
    <recommendedName>
        <fullName evidence="6">Homeobox domain-containing protein</fullName>
    </recommendedName>
</protein>
<dbReference type="Pfam" id="PF05920">
    <property type="entry name" value="Homeobox_KN"/>
    <property type="match status" value="1"/>
</dbReference>
<keyword evidence="1 4" id="KW-0238">DNA-binding</keyword>
<feature type="domain" description="Homeobox" evidence="6">
    <location>
        <begin position="147"/>
        <end position="201"/>
    </location>
</feature>
<dbReference type="AlphaFoldDB" id="A0A7S2PF32"/>
<feature type="DNA-binding region" description="Homeobox" evidence="4">
    <location>
        <begin position="149"/>
        <end position="202"/>
    </location>
</feature>
<proteinExistence type="predicted"/>
<dbReference type="GO" id="GO:0005634">
    <property type="term" value="C:nucleus"/>
    <property type="evidence" value="ECO:0007669"/>
    <property type="project" value="UniProtKB-SubCell"/>
</dbReference>
<evidence type="ECO:0000256" key="2">
    <source>
        <dbReference type="ARBA" id="ARBA00023155"/>
    </source>
</evidence>
<evidence type="ECO:0000313" key="7">
    <source>
        <dbReference type="EMBL" id="CAD9595871.1"/>
    </source>
</evidence>
<feature type="compositionally biased region" description="Basic residues" evidence="5">
    <location>
        <begin position="254"/>
        <end position="263"/>
    </location>
</feature>
<evidence type="ECO:0000256" key="4">
    <source>
        <dbReference type="PROSITE-ProRule" id="PRU00108"/>
    </source>
</evidence>
<comment type="subcellular location">
    <subcellularLocation>
        <location evidence="4">Nucleus</location>
    </subcellularLocation>
</comment>
<dbReference type="PROSITE" id="PS50071">
    <property type="entry name" value="HOMEOBOX_2"/>
    <property type="match status" value="1"/>
</dbReference>
<keyword evidence="3 4" id="KW-0539">Nucleus</keyword>
<dbReference type="SUPFAM" id="SSF46689">
    <property type="entry name" value="Homeodomain-like"/>
    <property type="match status" value="1"/>
</dbReference>
<organism evidence="7">
    <name type="scientific">Leptocylindrus danicus</name>
    <dbReference type="NCBI Taxonomy" id="163516"/>
    <lineage>
        <taxon>Eukaryota</taxon>
        <taxon>Sar</taxon>
        <taxon>Stramenopiles</taxon>
        <taxon>Ochrophyta</taxon>
        <taxon>Bacillariophyta</taxon>
        <taxon>Coscinodiscophyceae</taxon>
        <taxon>Chaetocerotophycidae</taxon>
        <taxon>Leptocylindrales</taxon>
        <taxon>Leptocylindraceae</taxon>
        <taxon>Leptocylindrus</taxon>
    </lineage>
</organism>
<dbReference type="InterPro" id="IPR009057">
    <property type="entry name" value="Homeodomain-like_sf"/>
</dbReference>
<evidence type="ECO:0000256" key="3">
    <source>
        <dbReference type="ARBA" id="ARBA00023242"/>
    </source>
</evidence>
<dbReference type="InterPro" id="IPR001356">
    <property type="entry name" value="HD"/>
</dbReference>
<name>A0A7S2PF32_9STRA</name>
<feature type="region of interest" description="Disordered" evidence="5">
    <location>
        <begin position="224"/>
        <end position="279"/>
    </location>
</feature>
<dbReference type="InterPro" id="IPR008422">
    <property type="entry name" value="KN_HD"/>
</dbReference>
<dbReference type="CDD" id="cd00086">
    <property type="entry name" value="homeodomain"/>
    <property type="match status" value="1"/>
</dbReference>
<dbReference type="Gene3D" id="1.10.10.60">
    <property type="entry name" value="Homeodomain-like"/>
    <property type="match status" value="1"/>
</dbReference>